<dbReference type="InterPro" id="IPR011766">
    <property type="entry name" value="TPP_enzyme_TPP-bd"/>
</dbReference>
<dbReference type="GO" id="GO:0050660">
    <property type="term" value="F:flavin adenine dinucleotide binding"/>
    <property type="evidence" value="ECO:0007669"/>
    <property type="project" value="TreeGrafter"/>
</dbReference>
<keyword evidence="2 3" id="KW-0786">Thiamine pyrophosphate</keyword>
<evidence type="ECO:0000313" key="9">
    <source>
        <dbReference type="Proteomes" id="UP000481583"/>
    </source>
</evidence>
<dbReference type="InterPro" id="IPR029035">
    <property type="entry name" value="DHS-like_NAD/FAD-binding_dom"/>
</dbReference>
<dbReference type="InterPro" id="IPR045229">
    <property type="entry name" value="TPP_enz"/>
</dbReference>
<evidence type="ECO:0000259" key="6">
    <source>
        <dbReference type="Pfam" id="PF02775"/>
    </source>
</evidence>
<dbReference type="Gene3D" id="3.40.50.970">
    <property type="match status" value="2"/>
</dbReference>
<accession>A0A6G4U6Z9</accession>
<dbReference type="PROSITE" id="PS00187">
    <property type="entry name" value="TPP_ENZYMES"/>
    <property type="match status" value="1"/>
</dbReference>
<evidence type="ECO:0000259" key="5">
    <source>
        <dbReference type="Pfam" id="PF00205"/>
    </source>
</evidence>
<gene>
    <name evidence="8" type="ORF">G5C51_26845</name>
</gene>
<dbReference type="GO" id="GO:0003984">
    <property type="term" value="F:acetolactate synthase activity"/>
    <property type="evidence" value="ECO:0007669"/>
    <property type="project" value="TreeGrafter"/>
</dbReference>
<protein>
    <submittedName>
        <fullName evidence="8">Benzoylformate decarboxylase</fullName>
        <ecNumber evidence="8">4.1.1.7</ecNumber>
    </submittedName>
</protein>
<evidence type="ECO:0000259" key="7">
    <source>
        <dbReference type="Pfam" id="PF02776"/>
    </source>
</evidence>
<dbReference type="CDD" id="cd02002">
    <property type="entry name" value="TPP_BFDC"/>
    <property type="match status" value="1"/>
</dbReference>
<evidence type="ECO:0000313" key="8">
    <source>
        <dbReference type="EMBL" id="NGN67510.1"/>
    </source>
</evidence>
<feature type="domain" description="Thiamine pyrophosphate enzyme TPP-binding" evidence="6">
    <location>
        <begin position="431"/>
        <end position="570"/>
    </location>
</feature>
<dbReference type="AlphaFoldDB" id="A0A6G4U6Z9"/>
<dbReference type="EMBL" id="JAAKZV010000146">
    <property type="protein sequence ID" value="NGN67510.1"/>
    <property type="molecule type" value="Genomic_DNA"/>
</dbReference>
<dbReference type="Gene3D" id="3.40.50.1220">
    <property type="entry name" value="TPP-binding domain"/>
    <property type="match status" value="1"/>
</dbReference>
<feature type="compositionally biased region" description="Gly residues" evidence="4">
    <location>
        <begin position="353"/>
        <end position="377"/>
    </location>
</feature>
<evidence type="ECO:0000256" key="1">
    <source>
        <dbReference type="ARBA" id="ARBA00007812"/>
    </source>
</evidence>
<feature type="domain" description="Thiamine pyrophosphate enzyme N-terminal TPP-binding" evidence="7">
    <location>
        <begin position="4"/>
        <end position="106"/>
    </location>
</feature>
<feature type="domain" description="Thiamine pyrophosphate enzyme central" evidence="5">
    <location>
        <begin position="195"/>
        <end position="330"/>
    </location>
</feature>
<keyword evidence="8" id="KW-0456">Lyase</keyword>
<dbReference type="InterPro" id="IPR029061">
    <property type="entry name" value="THDP-binding"/>
</dbReference>
<dbReference type="SUPFAM" id="SSF52518">
    <property type="entry name" value="Thiamin diphosphate-binding fold (THDP-binding)"/>
    <property type="match status" value="2"/>
</dbReference>
<dbReference type="InterPro" id="IPR000399">
    <property type="entry name" value="TPP-bd_CS"/>
</dbReference>
<dbReference type="GO" id="GO:0000287">
    <property type="term" value="F:magnesium ion binding"/>
    <property type="evidence" value="ECO:0007669"/>
    <property type="project" value="InterPro"/>
</dbReference>
<dbReference type="SUPFAM" id="SSF52467">
    <property type="entry name" value="DHS-like NAD/FAD-binding domain"/>
    <property type="match status" value="1"/>
</dbReference>
<comment type="caution">
    <text evidence="8">The sequence shown here is derived from an EMBL/GenBank/DDBJ whole genome shotgun (WGS) entry which is preliminary data.</text>
</comment>
<dbReference type="EC" id="4.1.1.7" evidence="8"/>
<dbReference type="RefSeq" id="WP_165240802.1">
    <property type="nucleotide sequence ID" value="NZ_JAAKZV010000146.1"/>
</dbReference>
<keyword evidence="9" id="KW-1185">Reference proteome</keyword>
<dbReference type="CDD" id="cd07035">
    <property type="entry name" value="TPP_PYR_POX_like"/>
    <property type="match status" value="1"/>
</dbReference>
<feature type="compositionally biased region" description="Low complexity" evidence="4">
    <location>
        <begin position="378"/>
        <end position="387"/>
    </location>
</feature>
<name>A0A6G4U6Z9_9ACTN</name>
<evidence type="ECO:0000256" key="3">
    <source>
        <dbReference type="RuleBase" id="RU362132"/>
    </source>
</evidence>
<dbReference type="GO" id="GO:0030976">
    <property type="term" value="F:thiamine pyrophosphate binding"/>
    <property type="evidence" value="ECO:0007669"/>
    <property type="project" value="InterPro"/>
</dbReference>
<feature type="region of interest" description="Disordered" evidence="4">
    <location>
        <begin position="333"/>
        <end position="397"/>
    </location>
</feature>
<evidence type="ECO:0000256" key="2">
    <source>
        <dbReference type="ARBA" id="ARBA00023052"/>
    </source>
</evidence>
<dbReference type="NCBIfam" id="NF005485">
    <property type="entry name" value="PRK07092.1"/>
    <property type="match status" value="1"/>
</dbReference>
<organism evidence="8 9">
    <name type="scientific">Streptomyces coryli</name>
    <dbReference type="NCBI Taxonomy" id="1128680"/>
    <lineage>
        <taxon>Bacteria</taxon>
        <taxon>Bacillati</taxon>
        <taxon>Actinomycetota</taxon>
        <taxon>Actinomycetes</taxon>
        <taxon>Kitasatosporales</taxon>
        <taxon>Streptomycetaceae</taxon>
        <taxon>Streptomyces</taxon>
    </lineage>
</organism>
<feature type="compositionally biased region" description="Pro residues" evidence="4">
    <location>
        <begin position="337"/>
        <end position="348"/>
    </location>
</feature>
<dbReference type="PANTHER" id="PTHR18968">
    <property type="entry name" value="THIAMINE PYROPHOSPHATE ENZYMES"/>
    <property type="match status" value="1"/>
</dbReference>
<dbReference type="PANTHER" id="PTHR18968:SF133">
    <property type="entry name" value="BENZOYLFORMATE DECARBOXYLASE"/>
    <property type="match status" value="1"/>
</dbReference>
<dbReference type="InterPro" id="IPR012001">
    <property type="entry name" value="Thiamin_PyroP_enz_TPP-bd_dom"/>
</dbReference>
<dbReference type="Proteomes" id="UP000481583">
    <property type="component" value="Unassembled WGS sequence"/>
</dbReference>
<dbReference type="Pfam" id="PF00205">
    <property type="entry name" value="TPP_enzyme_M"/>
    <property type="match status" value="1"/>
</dbReference>
<proteinExistence type="inferred from homology"/>
<dbReference type="Pfam" id="PF02776">
    <property type="entry name" value="TPP_enzyme_N"/>
    <property type="match status" value="1"/>
</dbReference>
<dbReference type="Pfam" id="PF02775">
    <property type="entry name" value="TPP_enzyme_C"/>
    <property type="match status" value="1"/>
</dbReference>
<sequence length="579" mass="58370">MPHTVRTAVLDFLRAHGLTTVFGNPGSTELPFLRDFPDDLRYVLGLQEAVVTGLADGYAQATGRPALVNLHTAPGVGNAMGAIVTAASNHTPLVITAGQQVRAMMTMEALLTNADPTALPRPAVKFAYEPPRPQDVPAALARALHTAMTPPRGPVFVSLPMDDFDVELDGAAAEAARAVTGRRTDGESAASADAVARLAERIAAAANPVLVTGGSVDGEGAWDAAVALAEKAGLPVWASPIEGRVGFPENHPHFRGVLPPALAPLAQALTGHDLVVVCGAPVFRYYPYVPGPVLPPGAELVLLTSDPAEAARAPAGDAVVAGLRPTLTALAELVPERPVPPRPAPGAPAPEGDGSGGTGSGAGSGGTGPGAGSGTDAGAGPRTNAAPDSDDDPAAAPAMPASALMAAVAAGAPANTLWVNESPSNIQAFRAHIPISAPNSFLMTTGGGLGFGLAAAVGAQLGAPDRPVVAVIGDGSAQYAITALWTAAAYRVPVTFVIPANHEYAILKWFAGFEKTPGVPALDIPGLDLCALARGYGVTAHRADTPADVTGLVRAATTGPRDTGPVLIEVPITSELPVL</sequence>
<dbReference type="GO" id="GO:0050695">
    <property type="term" value="F:benzoylformate decarboxylase activity"/>
    <property type="evidence" value="ECO:0007669"/>
    <property type="project" value="UniProtKB-EC"/>
</dbReference>
<reference evidence="8 9" key="1">
    <citation type="submission" date="2020-02" db="EMBL/GenBank/DDBJ databases">
        <title>Whole-genome analyses of novel actinobacteria.</title>
        <authorList>
            <person name="Sahin N."/>
        </authorList>
    </citation>
    <scope>NUCLEOTIDE SEQUENCE [LARGE SCALE GENOMIC DNA]</scope>
    <source>
        <strain evidence="8 9">A7024</strain>
    </source>
</reference>
<comment type="similarity">
    <text evidence="1 3">Belongs to the TPP enzyme family.</text>
</comment>
<dbReference type="InterPro" id="IPR012000">
    <property type="entry name" value="Thiamin_PyroP_enz_cen_dom"/>
</dbReference>
<evidence type="ECO:0000256" key="4">
    <source>
        <dbReference type="SAM" id="MobiDB-lite"/>
    </source>
</evidence>